<keyword evidence="1" id="KW-0812">Transmembrane</keyword>
<sequence>MKEENPTLIKTIKEKLIKKRGYILVGYTVLILLCELAFFLTNRPTLFLYTTLFSALAITAIFITVDWHKLNSKSLLSQPLFILSLLFPLHLFFAYGVWAWEGHGLNLSSDGFENFIKITKLPLLLLASAAPMAAIVNNIHRTIQTETQIEKAQSQLDLATEKNKLDLYYSHLKNYSDIFKTLPSFKLSRTPLDDKDSKSIEISINHPFNLYKKIFSESTVFDGYNSLPDSKQQNKLINIYNNLKRKIGNISNSNLTIKEQMDKLSDIESRIILLCRELGISYHRESHLFLIQDPLTNHTIETSFSDEREVKEMLRGLRNILIDLFTLLDLPAILFMGGSHLGDNLPLYATNPNYRIFNDILPTIQRIR</sequence>
<comment type="caution">
    <text evidence="2">The sequence shown here is derived from an EMBL/GenBank/DDBJ whole genome shotgun (WGS) entry which is preliminary data.</text>
</comment>
<gene>
    <name evidence="2" type="ORF">HU722_42450</name>
</gene>
<name>A0A8I0D124_9PSED</name>
<feature type="transmembrane region" description="Helical" evidence="1">
    <location>
        <begin position="46"/>
        <end position="68"/>
    </location>
</feature>
<dbReference type="EMBL" id="JABWQF010000041">
    <property type="protein sequence ID" value="MBC3298216.1"/>
    <property type="molecule type" value="Genomic_DNA"/>
</dbReference>
<keyword evidence="1" id="KW-1133">Transmembrane helix</keyword>
<evidence type="ECO:0000256" key="1">
    <source>
        <dbReference type="SAM" id="Phobius"/>
    </source>
</evidence>
<feature type="transmembrane region" description="Helical" evidence="1">
    <location>
        <begin position="80"/>
        <end position="100"/>
    </location>
</feature>
<protein>
    <submittedName>
        <fullName evidence="2">Uncharacterized protein</fullName>
    </submittedName>
</protein>
<accession>A0A8I0D124</accession>
<feature type="transmembrane region" description="Helical" evidence="1">
    <location>
        <begin position="21"/>
        <end position="40"/>
    </location>
</feature>
<proteinExistence type="predicted"/>
<dbReference type="AlphaFoldDB" id="A0A8I0D124"/>
<evidence type="ECO:0000313" key="2">
    <source>
        <dbReference type="EMBL" id="MBC3298216.1"/>
    </source>
</evidence>
<reference evidence="2" key="1">
    <citation type="journal article" date="2020" name="Microorganisms">
        <title>Reliable Identification of Environmental Pseudomonas Isolates Using the rpoD Gene.</title>
        <authorList>
            <consortium name="The Broad Institute Genome Sequencing Platform"/>
            <person name="Girard L."/>
            <person name="Lood C."/>
            <person name="Rokni-Zadeh H."/>
            <person name="van Noort V."/>
            <person name="Lavigne R."/>
            <person name="De Mot R."/>
        </authorList>
    </citation>
    <scope>NUCLEOTIDE SEQUENCE [LARGE SCALE GENOMIC DNA]</scope>
    <source>
        <strain evidence="2">SWRI145</strain>
    </source>
</reference>
<keyword evidence="1" id="KW-0472">Membrane</keyword>
<organism evidence="2">
    <name type="scientific">Pseudomonas tritici</name>
    <dbReference type="NCBI Taxonomy" id="2745518"/>
    <lineage>
        <taxon>Bacteria</taxon>
        <taxon>Pseudomonadati</taxon>
        <taxon>Pseudomonadota</taxon>
        <taxon>Gammaproteobacteria</taxon>
        <taxon>Pseudomonadales</taxon>
        <taxon>Pseudomonadaceae</taxon>
        <taxon>Pseudomonas</taxon>
    </lineage>
</organism>